<comment type="similarity">
    <text evidence="1">Belongs to the glycosyl hydrolase 38 family.</text>
</comment>
<dbReference type="CDD" id="cd10789">
    <property type="entry name" value="GH38N_AMII_ER_cytosolic"/>
    <property type="match status" value="1"/>
</dbReference>
<keyword evidence="7" id="KW-1185">Reference proteome</keyword>
<evidence type="ECO:0000256" key="4">
    <source>
        <dbReference type="ARBA" id="ARBA00023295"/>
    </source>
</evidence>
<dbReference type="Pfam" id="PF22907">
    <property type="entry name" value="Ams1-like_1st"/>
    <property type="match status" value="1"/>
</dbReference>
<name>A0A1H5SUE4_9ACTN</name>
<proteinExistence type="inferred from homology"/>
<feature type="domain" description="Glycoside hydrolase family 38 central" evidence="5">
    <location>
        <begin position="519"/>
        <end position="597"/>
    </location>
</feature>
<reference evidence="6 7" key="1">
    <citation type="submission" date="2016-10" db="EMBL/GenBank/DDBJ databases">
        <authorList>
            <person name="de Groot N.N."/>
        </authorList>
    </citation>
    <scope>NUCLEOTIDE SEQUENCE [LARGE SCALE GENOMIC DNA]</scope>
    <source>
        <strain evidence="6 7">CGMCC 4.2023</strain>
    </source>
</reference>
<dbReference type="FunFam" id="3.20.110.10:FF:000002">
    <property type="entry name" value="alpha-mannosidase 2C1 isoform X1"/>
    <property type="match status" value="1"/>
</dbReference>
<keyword evidence="3" id="KW-0378">Hydrolase</keyword>
<accession>A0A1H5SUE4</accession>
<dbReference type="InterPro" id="IPR011013">
    <property type="entry name" value="Gal_mutarotase_sf_dom"/>
</dbReference>
<dbReference type="Proteomes" id="UP000236754">
    <property type="component" value="Unassembled WGS sequence"/>
</dbReference>
<evidence type="ECO:0000313" key="6">
    <source>
        <dbReference type="EMBL" id="SEF53578.1"/>
    </source>
</evidence>
<evidence type="ECO:0000256" key="1">
    <source>
        <dbReference type="ARBA" id="ARBA00009792"/>
    </source>
</evidence>
<dbReference type="Pfam" id="PF07748">
    <property type="entry name" value="Glyco_hydro_38C"/>
    <property type="match status" value="1"/>
</dbReference>
<gene>
    <name evidence="6" type="ORF">SAMN05216223_101261</name>
</gene>
<dbReference type="GO" id="GO:0004559">
    <property type="term" value="F:alpha-mannosidase activity"/>
    <property type="evidence" value="ECO:0007669"/>
    <property type="project" value="InterPro"/>
</dbReference>
<dbReference type="SUPFAM" id="SSF88713">
    <property type="entry name" value="Glycoside hydrolase/deacetylase"/>
    <property type="match status" value="1"/>
</dbReference>
<dbReference type="PANTHER" id="PTHR46017:SF1">
    <property type="entry name" value="ALPHA-MANNOSIDASE 2C1"/>
    <property type="match status" value="1"/>
</dbReference>
<dbReference type="OrthoDB" id="9772207at2"/>
<dbReference type="GO" id="GO:0009313">
    <property type="term" value="P:oligosaccharide catabolic process"/>
    <property type="evidence" value="ECO:0007669"/>
    <property type="project" value="TreeGrafter"/>
</dbReference>
<dbReference type="Pfam" id="PF17677">
    <property type="entry name" value="Glyco_hydro38C2"/>
    <property type="match status" value="1"/>
</dbReference>
<dbReference type="Pfam" id="PF01074">
    <property type="entry name" value="Glyco_hydro_38N"/>
    <property type="match status" value="1"/>
</dbReference>
<dbReference type="Pfam" id="PF09261">
    <property type="entry name" value="Alpha-mann_mid"/>
    <property type="match status" value="1"/>
</dbReference>
<dbReference type="InterPro" id="IPR011682">
    <property type="entry name" value="Glyco_hydro_38_C"/>
</dbReference>
<dbReference type="GO" id="GO:0006013">
    <property type="term" value="P:mannose metabolic process"/>
    <property type="evidence" value="ECO:0007669"/>
    <property type="project" value="InterPro"/>
</dbReference>
<keyword evidence="4" id="KW-0326">Glycosidase</keyword>
<dbReference type="SUPFAM" id="SSF88688">
    <property type="entry name" value="Families 57/38 glycoside transferase middle domain"/>
    <property type="match status" value="1"/>
</dbReference>
<evidence type="ECO:0000256" key="2">
    <source>
        <dbReference type="ARBA" id="ARBA00022723"/>
    </source>
</evidence>
<dbReference type="InterPro" id="IPR027291">
    <property type="entry name" value="Glyco_hydro_38_N_sf"/>
</dbReference>
<dbReference type="Gene3D" id="3.20.110.10">
    <property type="entry name" value="Glycoside hydrolase 38, N terminal domain"/>
    <property type="match status" value="1"/>
</dbReference>
<organism evidence="6 7">
    <name type="scientific">Actinacidiphila yanglinensis</name>
    <dbReference type="NCBI Taxonomy" id="310779"/>
    <lineage>
        <taxon>Bacteria</taxon>
        <taxon>Bacillati</taxon>
        <taxon>Actinomycetota</taxon>
        <taxon>Actinomycetes</taxon>
        <taxon>Kitasatosporales</taxon>
        <taxon>Streptomycetaceae</taxon>
        <taxon>Actinacidiphila</taxon>
    </lineage>
</organism>
<dbReference type="SMART" id="SM00872">
    <property type="entry name" value="Alpha-mann_mid"/>
    <property type="match status" value="1"/>
</dbReference>
<dbReference type="FunFam" id="1.20.1270.50:FF:000004">
    <property type="entry name" value="alpha-mannosidase 2C1 isoform X1"/>
    <property type="match status" value="1"/>
</dbReference>
<dbReference type="AlphaFoldDB" id="A0A1H5SUE4"/>
<dbReference type="InterPro" id="IPR054723">
    <property type="entry name" value="Ams1-like_N"/>
</dbReference>
<keyword evidence="2" id="KW-0479">Metal-binding</keyword>
<dbReference type="SUPFAM" id="SSF74650">
    <property type="entry name" value="Galactose mutarotase-like"/>
    <property type="match status" value="1"/>
</dbReference>
<dbReference type="InterPro" id="IPR028995">
    <property type="entry name" value="Glyco_hydro_57/38_cen_sf"/>
</dbReference>
<dbReference type="PANTHER" id="PTHR46017">
    <property type="entry name" value="ALPHA-MANNOSIDASE 2C1"/>
    <property type="match status" value="1"/>
</dbReference>
<dbReference type="InterPro" id="IPR015341">
    <property type="entry name" value="Glyco_hydro_38_cen"/>
</dbReference>
<dbReference type="GO" id="GO:0030246">
    <property type="term" value="F:carbohydrate binding"/>
    <property type="evidence" value="ECO:0007669"/>
    <property type="project" value="InterPro"/>
</dbReference>
<evidence type="ECO:0000313" key="7">
    <source>
        <dbReference type="Proteomes" id="UP000236754"/>
    </source>
</evidence>
<evidence type="ECO:0000259" key="5">
    <source>
        <dbReference type="SMART" id="SM00872"/>
    </source>
</evidence>
<protein>
    <submittedName>
        <fullName evidence="6">Alpha-mannosidase</fullName>
    </submittedName>
</protein>
<sequence length="1047" mass="113596">MHDDRRTVEDRITKLLDHVIRPALYSASHPLALGAWRVEGEPVPVADALNADYAPFAAGEPWGGPWSTTWLRATAEIPAQWSGRRVEAVFDLGFDLTKGPGGQAEGLVHDAQGTPLQGLHPYSRSVLLSAHATGGERVDLLVELAANPPIVGSLGLNTHYGSRETAGSADLYRLAQAEIAVREEDVWQLIHDMEVLDELMHRLPESSSRRHGIRHALRRAADAVDPADVPGTAAAARDRLAEVLSRPAHASAHTVSAVGHAHIDSAWLWPVRETVRKCARTFTNMTTLAREYPELVFACSSAQQYAWMKEQRPEIYARIQEAAAAGTWVPVGGMWVESDGNLPGGEALARQLVYGRRFFAAEFGIEQDGVWLPDSFGCTAAFPQLARLAGASWFLTQKLSWNDTNKLPHHTFDWEGIDGTRIFTHFPPVDTYNASLTAAELAHAESNFADKEVATRSLAPFGFGDGGGGPTRSMLEKARRLRDLEGSPKVEVVAPSEFFAAARAERDRLPVWRGELYLENHRGTYTSQARTKRGNRRGEALLREAELWAATASVHAGAPYPYERLESVWRRVLLHQFHDILPGSSIAWVHQEAEREYAAIHAELEEVIGDAAARLPGPPALLNAGPYRRREVAVVPGGGQLPGAQALSDGRSAVLADVAALASGGTVPAPEAPVTASPATSPADGGFVLGNGLLTVTVDRRGLVTSVYDHTARREAIAPGAAGNLLQLHPDDPNLWSAWNIDSTYRDTVRDLDEAASVTLADAGPLLASVRVERVFGASRLVQHIELAAESRQVDVRTDIDWQERDTVLKAAWPLDVHAERESAEIQFGHVTRPTHENTSWDAARFELWAHRWVHVGERHWGAAVLNDSTYGHDVRRDTRADGGTTTTVRLSLLRAPHSPDPQADRGHHAFRYALLAGAGIEEAIAGGYALNLPLRPAPAQAAALVALDTTDVVVESVKLADDRSGDVVVRLYEACGGAVRARLTAGFPLAAAFDCDLLEQPEREPAPVPEGGGVELRLRPFQIRTLRLRPADGSAGLSGPPAGDRR</sequence>
<dbReference type="EMBL" id="FNVU01000001">
    <property type="protein sequence ID" value="SEF53578.1"/>
    <property type="molecule type" value="Genomic_DNA"/>
</dbReference>
<dbReference type="InterPro" id="IPR000602">
    <property type="entry name" value="Glyco_hydro_38_N"/>
</dbReference>
<dbReference type="RefSeq" id="WP_103883672.1">
    <property type="nucleotide sequence ID" value="NZ_FNVU01000001.1"/>
</dbReference>
<dbReference type="Gene3D" id="1.20.1270.50">
    <property type="entry name" value="Glycoside hydrolase family 38, central domain"/>
    <property type="match status" value="1"/>
</dbReference>
<dbReference type="Gene3D" id="2.70.98.30">
    <property type="entry name" value="Golgi alpha-mannosidase II, domain 4"/>
    <property type="match status" value="1"/>
</dbReference>
<dbReference type="InterPro" id="IPR037094">
    <property type="entry name" value="Glyco_hydro_38_cen_sf"/>
</dbReference>
<evidence type="ECO:0000256" key="3">
    <source>
        <dbReference type="ARBA" id="ARBA00022801"/>
    </source>
</evidence>
<dbReference type="InterPro" id="IPR041147">
    <property type="entry name" value="GH38_C"/>
</dbReference>
<dbReference type="InterPro" id="IPR011330">
    <property type="entry name" value="Glyco_hydro/deAcase_b/a-brl"/>
</dbReference>
<dbReference type="GO" id="GO:0046872">
    <property type="term" value="F:metal ion binding"/>
    <property type="evidence" value="ECO:0007669"/>
    <property type="project" value="UniProtKB-KW"/>
</dbReference>